<dbReference type="STRING" id="573413.Spirs_2797"/>
<evidence type="ECO:0000313" key="2">
    <source>
        <dbReference type="Proteomes" id="UP000002318"/>
    </source>
</evidence>
<keyword evidence="2" id="KW-1185">Reference proteome</keyword>
<reference evidence="1 2" key="1">
    <citation type="journal article" date="2010" name="Stand. Genomic Sci.">
        <title>Complete genome sequence of Spirochaeta smaragdinae type strain (SEBR 4228).</title>
        <authorList>
            <person name="Mavromatis K."/>
            <person name="Yasawong M."/>
            <person name="Chertkov O."/>
            <person name="Lapidus A."/>
            <person name="Lucas S."/>
            <person name="Nolan M."/>
            <person name="Del Rio T.G."/>
            <person name="Tice H."/>
            <person name="Cheng J.F."/>
            <person name="Pitluck S."/>
            <person name="Liolios K."/>
            <person name="Ivanova N."/>
            <person name="Tapia R."/>
            <person name="Han C."/>
            <person name="Bruce D."/>
            <person name="Goodwin L."/>
            <person name="Pati A."/>
            <person name="Chen A."/>
            <person name="Palaniappan K."/>
            <person name="Land M."/>
            <person name="Hauser L."/>
            <person name="Chang Y.J."/>
            <person name="Jeffries C.D."/>
            <person name="Detter J.C."/>
            <person name="Rohde M."/>
            <person name="Brambilla E."/>
            <person name="Spring S."/>
            <person name="Goker M."/>
            <person name="Sikorski J."/>
            <person name="Woyke T."/>
            <person name="Bristow J."/>
            <person name="Eisen J.A."/>
            <person name="Markowitz V."/>
            <person name="Hugenholtz P."/>
            <person name="Klenk H.P."/>
            <person name="Kyrpides N.C."/>
        </authorList>
    </citation>
    <scope>NUCLEOTIDE SEQUENCE [LARGE SCALE GENOMIC DNA]</scope>
    <source>
        <strain evidence="2">DSM 11293 / JCM 15392 / SEBR 4228</strain>
    </source>
</reference>
<dbReference type="RefSeq" id="WP_013255360.1">
    <property type="nucleotide sequence ID" value="NC_014364.1"/>
</dbReference>
<dbReference type="KEGG" id="ssm:Spirs_2797"/>
<organism evidence="1 2">
    <name type="scientific">Sediminispirochaeta smaragdinae (strain DSM 11293 / JCM 15392 / SEBR 4228)</name>
    <name type="common">Spirochaeta smaragdinae</name>
    <dbReference type="NCBI Taxonomy" id="573413"/>
    <lineage>
        <taxon>Bacteria</taxon>
        <taxon>Pseudomonadati</taxon>
        <taxon>Spirochaetota</taxon>
        <taxon>Spirochaetia</taxon>
        <taxon>Spirochaetales</taxon>
        <taxon>Spirochaetaceae</taxon>
        <taxon>Sediminispirochaeta</taxon>
    </lineage>
</organism>
<proteinExistence type="predicted"/>
<accession>E1R215</accession>
<dbReference type="HOGENOM" id="CLU_1160515_0_0_12"/>
<dbReference type="EMBL" id="CP002116">
    <property type="protein sequence ID" value="ADK81900.1"/>
    <property type="molecule type" value="Genomic_DNA"/>
</dbReference>
<name>E1R215_SEDSS</name>
<dbReference type="AlphaFoldDB" id="E1R215"/>
<gene>
    <name evidence="1" type="ordered locus">Spirs_2797</name>
</gene>
<dbReference type="OrthoDB" id="9878725at2"/>
<protein>
    <submittedName>
        <fullName evidence="1">Uncharacterized protein</fullName>
    </submittedName>
</protein>
<evidence type="ECO:0000313" key="1">
    <source>
        <dbReference type="EMBL" id="ADK81900.1"/>
    </source>
</evidence>
<sequence>MGRKLAIETHPQRHEIEQMLLNKVPVSHISEQFGVSRGAIARFRDSFEGSFKAIATKRSELLTKSVDDLEEFQEDLRGAESIWNTLKRITQRAWMVLDACHAYLQDPDDPGKYDLGPRGEDITVVLTEYDDEGKLQKEKRKLSDVIAEIEGTGKNVAEINYKIADPRKLILDTANTLNKQLELIARLQGELQDVTVNITQTSEWKEIQTTILQVTKDYPEVREKIASAFTAGDAPADVN</sequence>
<dbReference type="Proteomes" id="UP000002318">
    <property type="component" value="Chromosome"/>
</dbReference>